<dbReference type="InterPro" id="IPR015915">
    <property type="entry name" value="Kelch-typ_b-propeller"/>
</dbReference>
<keyword evidence="7" id="KW-0472">Membrane</keyword>
<sequence>MALITRISISLLILPIIGQPSVAQQEQAVDPLGDYCRRFAHQTTIIGDRLYIDGGLVDYGGSVYPDTIKATNTFLLYLDLKTLDGNFPVEYANLSKPPNVPSVQGGFLWADTVNQLFYLYGGEYIWTTPPPSQFTLWAYDALYDTWNATSSEAAASGVLSVSFGAGAVVDNRALGYYYGGWQSNATVLGWNGNPIAQPGLIKYDMLGKTWTNPTFIDGIPSAEGVLIYIPASDGGMLVYFGGVQRTSHGSYPGVPLDWYPSSFEHHSLSCNVIDQSQMIIMGGYFPNSSNINCDAKSIWGQHNLNLGANDVAADEWPTGGATLTTPVSGWDDPDLEVYFMRHYTPTARTPTRYIPALGAATTSAAQPPAPSAHSSKTHVGAIAGGAVGGAVFLVAVALLVWLCLRRRGKKQQEQAAASAPQVSQMSEHVAGSPDSMHKRHVSDQAYSPPQESPPPQFPIGHWPQFQYPQQHPSSWQPQQYYPPPAQAQQYYPPPPDTQRNEQPSPISEMPSVRSPPAR</sequence>
<evidence type="ECO:0000256" key="2">
    <source>
        <dbReference type="ARBA" id="ARBA00022737"/>
    </source>
</evidence>
<dbReference type="GO" id="GO:0005524">
    <property type="term" value="F:ATP binding"/>
    <property type="evidence" value="ECO:0007669"/>
    <property type="project" value="UniProtKB-KW"/>
</dbReference>
<name>A0AAV9JCA2_9PEZI</name>
<gene>
    <name evidence="10" type="ORF">LTR36_006043</name>
</gene>
<evidence type="ECO:0000256" key="3">
    <source>
        <dbReference type="ARBA" id="ARBA00022741"/>
    </source>
</evidence>
<dbReference type="AlphaFoldDB" id="A0AAV9JCA2"/>
<feature type="compositionally biased region" description="Pro residues" evidence="6">
    <location>
        <begin position="480"/>
        <end position="496"/>
    </location>
</feature>
<keyword evidence="4" id="KW-0067">ATP-binding</keyword>
<evidence type="ECO:0000256" key="7">
    <source>
        <dbReference type="SAM" id="Phobius"/>
    </source>
</evidence>
<evidence type="ECO:0000313" key="11">
    <source>
        <dbReference type="Proteomes" id="UP001324427"/>
    </source>
</evidence>
<dbReference type="GO" id="GO:0019760">
    <property type="term" value="P:glucosinolate metabolic process"/>
    <property type="evidence" value="ECO:0007669"/>
    <property type="project" value="UniProtKB-ARBA"/>
</dbReference>
<feature type="chain" id="PRO_5043900254" description="Epidermal growth factor receptor-like transmembrane-juxtamembrane segment domain-containing protein" evidence="8">
    <location>
        <begin position="24"/>
        <end position="518"/>
    </location>
</feature>
<dbReference type="Gene3D" id="2.120.10.80">
    <property type="entry name" value="Kelch-type beta propeller"/>
    <property type="match status" value="1"/>
</dbReference>
<feature type="transmembrane region" description="Helical" evidence="7">
    <location>
        <begin position="379"/>
        <end position="404"/>
    </location>
</feature>
<evidence type="ECO:0000256" key="5">
    <source>
        <dbReference type="ARBA" id="ARBA00023004"/>
    </source>
</evidence>
<dbReference type="PANTHER" id="PTHR47435">
    <property type="entry name" value="KELCH REPEAT PROTEIN (AFU_ORTHOLOGUE AFUA_5G12780)"/>
    <property type="match status" value="1"/>
</dbReference>
<feature type="region of interest" description="Disordered" evidence="6">
    <location>
        <begin position="414"/>
        <end position="518"/>
    </location>
</feature>
<comment type="caution">
    <text evidence="10">The sequence shown here is derived from an EMBL/GenBank/DDBJ whole genome shotgun (WGS) entry which is preliminary data.</text>
</comment>
<keyword evidence="7" id="KW-1133">Transmembrane helix</keyword>
<dbReference type="EMBL" id="JAVFHQ010000037">
    <property type="protein sequence ID" value="KAK4542854.1"/>
    <property type="molecule type" value="Genomic_DNA"/>
</dbReference>
<evidence type="ECO:0000313" key="10">
    <source>
        <dbReference type="EMBL" id="KAK4542854.1"/>
    </source>
</evidence>
<feature type="domain" description="Epidermal growth factor receptor-like transmembrane-juxtamembrane segment" evidence="9">
    <location>
        <begin position="382"/>
        <end position="407"/>
    </location>
</feature>
<keyword evidence="7" id="KW-0812">Transmembrane</keyword>
<keyword evidence="3" id="KW-0547">Nucleotide-binding</keyword>
<proteinExistence type="predicted"/>
<dbReference type="Proteomes" id="UP001324427">
    <property type="component" value="Unassembled WGS sequence"/>
</dbReference>
<dbReference type="Pfam" id="PF21314">
    <property type="entry name" value="TM_ErbB1"/>
    <property type="match status" value="1"/>
</dbReference>
<keyword evidence="8" id="KW-0732">Signal</keyword>
<keyword evidence="1" id="KW-0597">Phosphoprotein</keyword>
<dbReference type="PANTHER" id="PTHR47435:SF4">
    <property type="entry name" value="KELCH REPEAT PROTEIN (AFU_ORTHOLOGUE AFUA_5G12780)"/>
    <property type="match status" value="1"/>
</dbReference>
<dbReference type="SUPFAM" id="SSF117281">
    <property type="entry name" value="Kelch motif"/>
    <property type="match status" value="1"/>
</dbReference>
<keyword evidence="11" id="KW-1185">Reference proteome</keyword>
<feature type="signal peptide" evidence="8">
    <location>
        <begin position="1"/>
        <end position="23"/>
    </location>
</feature>
<accession>A0AAV9JCA2</accession>
<evidence type="ECO:0000256" key="4">
    <source>
        <dbReference type="ARBA" id="ARBA00022840"/>
    </source>
</evidence>
<evidence type="ECO:0000256" key="6">
    <source>
        <dbReference type="SAM" id="MobiDB-lite"/>
    </source>
</evidence>
<keyword evidence="5" id="KW-0408">Iron</keyword>
<evidence type="ECO:0000256" key="8">
    <source>
        <dbReference type="SAM" id="SignalP"/>
    </source>
</evidence>
<reference evidence="10 11" key="1">
    <citation type="submission" date="2021-11" db="EMBL/GenBank/DDBJ databases">
        <title>Black yeast isolated from Biological Soil Crust.</title>
        <authorList>
            <person name="Kurbessoian T."/>
        </authorList>
    </citation>
    <scope>NUCLEOTIDE SEQUENCE [LARGE SCALE GENOMIC DNA]</scope>
    <source>
        <strain evidence="10 11">CCFEE 5522</strain>
    </source>
</reference>
<evidence type="ECO:0000259" key="9">
    <source>
        <dbReference type="Pfam" id="PF21314"/>
    </source>
</evidence>
<dbReference type="InterPro" id="IPR049328">
    <property type="entry name" value="TM_ErbB1"/>
</dbReference>
<feature type="compositionally biased region" description="Low complexity" evidence="6">
    <location>
        <begin position="466"/>
        <end position="479"/>
    </location>
</feature>
<protein>
    <recommendedName>
        <fullName evidence="9">Epidermal growth factor receptor-like transmembrane-juxtamembrane segment domain-containing protein</fullName>
    </recommendedName>
</protein>
<keyword evidence="2" id="KW-0677">Repeat</keyword>
<organism evidence="10 11">
    <name type="scientific">Oleoguttula mirabilis</name>
    <dbReference type="NCBI Taxonomy" id="1507867"/>
    <lineage>
        <taxon>Eukaryota</taxon>
        <taxon>Fungi</taxon>
        <taxon>Dikarya</taxon>
        <taxon>Ascomycota</taxon>
        <taxon>Pezizomycotina</taxon>
        <taxon>Dothideomycetes</taxon>
        <taxon>Dothideomycetidae</taxon>
        <taxon>Mycosphaerellales</taxon>
        <taxon>Teratosphaeriaceae</taxon>
        <taxon>Oleoguttula</taxon>
    </lineage>
</organism>
<evidence type="ECO:0000256" key="1">
    <source>
        <dbReference type="ARBA" id="ARBA00022553"/>
    </source>
</evidence>